<accession>A0ACC1S5L5</accession>
<gene>
    <name evidence="1" type="ORF">NM208_g8391</name>
</gene>
<sequence>MQIGADIYCDSRLIADELERRYPAPTFFPGGSRGLCLALSEWADTTLHIASSGLAIGVNKRDFPEALMADRKKFFEGFMDIESIESQVPHLRSQLRAHAGLIEDQLSDGRRFWLGEEPSLADFHAYVEIWTTRAFVPSAGELLSGLDSMAAWEKRVEAIGHGHKAMATIEEAHEAARLGTALPGPGVEGGNTLGLCEGDSITVTPDDYGKEPVAGRLMTLSLSEVVVERDDPTVGNVTVHFPRIGYRITKN</sequence>
<evidence type="ECO:0000313" key="1">
    <source>
        <dbReference type="EMBL" id="KAJ3532546.1"/>
    </source>
</evidence>
<keyword evidence="2" id="KW-1185">Reference proteome</keyword>
<organism evidence="1 2">
    <name type="scientific">Fusarium decemcellulare</name>
    <dbReference type="NCBI Taxonomy" id="57161"/>
    <lineage>
        <taxon>Eukaryota</taxon>
        <taxon>Fungi</taxon>
        <taxon>Dikarya</taxon>
        <taxon>Ascomycota</taxon>
        <taxon>Pezizomycotina</taxon>
        <taxon>Sordariomycetes</taxon>
        <taxon>Hypocreomycetidae</taxon>
        <taxon>Hypocreales</taxon>
        <taxon>Nectriaceae</taxon>
        <taxon>Fusarium</taxon>
        <taxon>Fusarium decemcellulare species complex</taxon>
    </lineage>
</organism>
<dbReference type="EMBL" id="JANRMS010000949">
    <property type="protein sequence ID" value="KAJ3532546.1"/>
    <property type="molecule type" value="Genomic_DNA"/>
</dbReference>
<reference evidence="1" key="1">
    <citation type="submission" date="2022-08" db="EMBL/GenBank/DDBJ databases">
        <title>Genome Sequence of Fusarium decemcellulare.</title>
        <authorList>
            <person name="Buettner E."/>
        </authorList>
    </citation>
    <scope>NUCLEOTIDE SEQUENCE</scope>
    <source>
        <strain evidence="1">Babe19</strain>
    </source>
</reference>
<comment type="caution">
    <text evidence="1">The sequence shown here is derived from an EMBL/GenBank/DDBJ whole genome shotgun (WGS) entry which is preliminary data.</text>
</comment>
<evidence type="ECO:0000313" key="2">
    <source>
        <dbReference type="Proteomes" id="UP001148629"/>
    </source>
</evidence>
<protein>
    <submittedName>
        <fullName evidence="1">Uncharacterized protein</fullName>
    </submittedName>
</protein>
<dbReference type="Proteomes" id="UP001148629">
    <property type="component" value="Unassembled WGS sequence"/>
</dbReference>
<proteinExistence type="predicted"/>
<name>A0ACC1S5L5_9HYPO</name>